<dbReference type="HOGENOM" id="CLU_022427_1_0_6"/>
<comment type="similarity">
    <text evidence="10">In the N-terminal section; belongs to the methyltransferase superfamily. tRNA (mnm(5)s(2)U34)-methyltransferase family.</text>
</comment>
<dbReference type="Gene3D" id="3.30.9.10">
    <property type="entry name" value="D-Amino Acid Oxidase, subunit A, domain 2"/>
    <property type="match status" value="1"/>
</dbReference>
<evidence type="ECO:0000256" key="8">
    <source>
        <dbReference type="ARBA" id="ARBA00023002"/>
    </source>
</evidence>
<comment type="function">
    <text evidence="10">Catalyzes the last two steps in the biosynthesis of 5-methylaminomethyl-2-thiouridine (mnm(5)s(2)U) at the wobble position (U34) in tRNA. Catalyzes the FAD-dependent demodification of cmnm(5)s(2)U34 to nm(5)s(2)U34, followed by the transfer of a methyl group from S-adenosyl-L-methionine to nm(5)s(2)U34, to form mnm(5)s(2)U34.</text>
</comment>
<dbReference type="Pfam" id="PF01266">
    <property type="entry name" value="DAO"/>
    <property type="match status" value="1"/>
</dbReference>
<comment type="similarity">
    <text evidence="10">In the C-terminal section; belongs to the DAO family.</text>
</comment>
<protein>
    <recommendedName>
        <fullName evidence="10">tRNA 5-methylaminomethyl-2-thiouridine biosynthesis bifunctional protein MnmC</fullName>
        <shortName evidence="10">tRNA mnm(5)s(2)U biosynthesis bifunctional protein</shortName>
    </recommendedName>
    <domain>
        <recommendedName>
            <fullName evidence="10">tRNA (mnm(5)s(2)U34)-methyltransferase</fullName>
            <ecNumber evidence="10">2.1.1.61</ecNumber>
        </recommendedName>
    </domain>
    <domain>
        <recommendedName>
            <fullName evidence="10">FAD-dependent cmnm(5)s(2)U34 oxidoreductase</fullName>
            <ecNumber evidence="10">1.5.-.-</ecNumber>
        </recommendedName>
    </domain>
</protein>
<dbReference type="InterPro" id="IPR047785">
    <property type="entry name" value="tRNA_MNMC2"/>
</dbReference>
<dbReference type="Gene3D" id="3.50.50.60">
    <property type="entry name" value="FAD/NAD(P)-binding domain"/>
    <property type="match status" value="1"/>
</dbReference>
<evidence type="ECO:0000256" key="7">
    <source>
        <dbReference type="ARBA" id="ARBA00022827"/>
    </source>
</evidence>
<dbReference type="EC" id="1.5.-.-" evidence="10"/>
<evidence type="ECO:0000313" key="14">
    <source>
        <dbReference type="Proteomes" id="UP000009230"/>
    </source>
</evidence>
<dbReference type="AlphaFoldDB" id="F6CSR6"/>
<evidence type="ECO:0000256" key="2">
    <source>
        <dbReference type="ARBA" id="ARBA00022603"/>
    </source>
</evidence>
<dbReference type="GO" id="GO:0032259">
    <property type="term" value="P:methylation"/>
    <property type="evidence" value="ECO:0007669"/>
    <property type="project" value="UniProtKB-KW"/>
</dbReference>
<organism evidence="13 14">
    <name type="scientific">Marinomonas posidonica (strain CECT 7376 / NCIMB 14433 / IVIA-Po-181)</name>
    <dbReference type="NCBI Taxonomy" id="491952"/>
    <lineage>
        <taxon>Bacteria</taxon>
        <taxon>Pseudomonadati</taxon>
        <taxon>Pseudomonadota</taxon>
        <taxon>Gammaproteobacteria</taxon>
        <taxon>Oceanospirillales</taxon>
        <taxon>Oceanospirillaceae</taxon>
        <taxon>Marinomonas</taxon>
    </lineage>
</organism>
<feature type="domain" description="MnmC-like methyltransferase" evidence="12">
    <location>
        <begin position="116"/>
        <end position="236"/>
    </location>
</feature>
<keyword evidence="8 10" id="KW-0560">Oxidoreductase</keyword>
<keyword evidence="1 10" id="KW-0963">Cytoplasm</keyword>
<dbReference type="GO" id="GO:0050660">
    <property type="term" value="F:flavin adenine dinucleotide binding"/>
    <property type="evidence" value="ECO:0007669"/>
    <property type="project" value="UniProtKB-UniRule"/>
</dbReference>
<proteinExistence type="inferred from homology"/>
<keyword evidence="2 10" id="KW-0489">Methyltransferase</keyword>
<keyword evidence="4 10" id="KW-0808">Transferase</keyword>
<dbReference type="HAMAP" id="MF_01102">
    <property type="entry name" value="MnmC"/>
    <property type="match status" value="1"/>
</dbReference>
<dbReference type="Proteomes" id="UP000009230">
    <property type="component" value="Chromosome"/>
</dbReference>
<feature type="region of interest" description="FAD-dependent cmnm(5)s(2)U34 oxidoreductase" evidence="10">
    <location>
        <begin position="269"/>
        <end position="667"/>
    </location>
</feature>
<dbReference type="InterPro" id="IPR029063">
    <property type="entry name" value="SAM-dependent_MTases_sf"/>
</dbReference>
<evidence type="ECO:0000256" key="4">
    <source>
        <dbReference type="ARBA" id="ARBA00022679"/>
    </source>
</evidence>
<comment type="cofactor">
    <cofactor evidence="10">
        <name>FAD</name>
        <dbReference type="ChEBI" id="CHEBI:57692"/>
    </cofactor>
</comment>
<dbReference type="STRING" id="491952.Mar181_0852"/>
<evidence type="ECO:0000256" key="3">
    <source>
        <dbReference type="ARBA" id="ARBA00022630"/>
    </source>
</evidence>
<keyword evidence="6 10" id="KW-0819">tRNA processing</keyword>
<evidence type="ECO:0000256" key="1">
    <source>
        <dbReference type="ARBA" id="ARBA00022490"/>
    </source>
</evidence>
<name>F6CSR6_MARPP</name>
<evidence type="ECO:0000256" key="6">
    <source>
        <dbReference type="ARBA" id="ARBA00022694"/>
    </source>
</evidence>
<dbReference type="InterPro" id="IPR023032">
    <property type="entry name" value="tRNA_MAMT_biosynth_bifunc_MnmC"/>
</dbReference>
<dbReference type="GO" id="GO:0004808">
    <property type="term" value="F:tRNA (5-methylaminomethyl-2-thiouridylate)(34)-methyltransferase activity"/>
    <property type="evidence" value="ECO:0007669"/>
    <property type="project" value="UniProtKB-EC"/>
</dbReference>
<dbReference type="KEGG" id="mpc:Mar181_0852"/>
<dbReference type="SUPFAM" id="SSF51971">
    <property type="entry name" value="Nucleotide-binding domain"/>
    <property type="match status" value="1"/>
</dbReference>
<accession>F6CSR6</accession>
<dbReference type="EC" id="2.1.1.61" evidence="10"/>
<dbReference type="PANTHER" id="PTHR13847">
    <property type="entry name" value="SARCOSINE DEHYDROGENASE-RELATED"/>
    <property type="match status" value="1"/>
</dbReference>
<reference evidence="13 14" key="1">
    <citation type="journal article" date="2012" name="Stand. Genomic Sci.">
        <title>Complete genome sequence of Marinomonas posidonica type strain (IVIA-Po-181(T)).</title>
        <authorList>
            <person name="Lucas-Elio P."/>
            <person name="Goodwin L."/>
            <person name="Woyke T."/>
            <person name="Pitluck S."/>
            <person name="Nolan M."/>
            <person name="Kyrpides N.C."/>
            <person name="Detter J.C."/>
            <person name="Copeland A."/>
            <person name="Lu M."/>
            <person name="Bruce D."/>
            <person name="Detter C."/>
            <person name="Tapia R."/>
            <person name="Han S."/>
            <person name="Land M.L."/>
            <person name="Ivanova N."/>
            <person name="Mikhailova N."/>
            <person name="Johnston A.W."/>
            <person name="Sanchez-Amat A."/>
        </authorList>
    </citation>
    <scope>NUCLEOTIDE SEQUENCE [LARGE SCALE GENOMIC DNA]</scope>
    <source>
        <strain evidence="14">CECT 7376 / NCIMB 14433 / IVIA-Po-181</strain>
    </source>
</reference>
<dbReference type="InterPro" id="IPR008471">
    <property type="entry name" value="MnmC-like_methylTransf"/>
</dbReference>
<keyword evidence="5 10" id="KW-0949">S-adenosyl-L-methionine</keyword>
<keyword evidence="7 10" id="KW-0274">FAD</keyword>
<dbReference type="PANTHER" id="PTHR13847:SF283">
    <property type="entry name" value="TRNA 5-METHYLAMINOMETHYL-2-THIOURIDINE BIOSYNTHESIS BIFUNCTIONAL PROTEIN MNMC"/>
    <property type="match status" value="1"/>
</dbReference>
<dbReference type="GO" id="GO:0002097">
    <property type="term" value="P:tRNA wobble base modification"/>
    <property type="evidence" value="ECO:0007669"/>
    <property type="project" value="UniProtKB-UniRule"/>
</dbReference>
<evidence type="ECO:0000256" key="10">
    <source>
        <dbReference type="HAMAP-Rule" id="MF_01102"/>
    </source>
</evidence>
<keyword evidence="9 10" id="KW-0511">Multifunctional enzyme</keyword>
<feature type="region of interest" description="tRNA (mnm(5)s(2)U34)-methyltransferase" evidence="10">
    <location>
        <begin position="1"/>
        <end position="237"/>
    </location>
</feature>
<dbReference type="Gene3D" id="3.40.50.150">
    <property type="entry name" value="Vaccinia Virus protein VP39"/>
    <property type="match status" value="1"/>
</dbReference>
<keyword evidence="3 10" id="KW-0285">Flavoprotein</keyword>
<evidence type="ECO:0000259" key="11">
    <source>
        <dbReference type="Pfam" id="PF01266"/>
    </source>
</evidence>
<dbReference type="eggNOG" id="COG0665">
    <property type="taxonomic scope" value="Bacteria"/>
</dbReference>
<evidence type="ECO:0000313" key="13">
    <source>
        <dbReference type="EMBL" id="AEF53906.1"/>
    </source>
</evidence>
<sequence length="667" mass="75320">MLNSYRLDSPKLDWSAEGAPISSEFDDVYFDQESGLEETRYVFLKHNRLLERWSTMEQRHFVIAETGFGTGLNFLCAWQSFIEHAPDDRQLHFISVEKFPMSKDALRSALKMWPSLQTYSDELIAVYPELCQGLHRIQLAQGRIQLTLWFGEAEDGFATLDADVDAWFLDGFAPSKNPEMWSDKLFHHIHRLSHQDTTFATFTAAGIVRRGLQKVGFEVNKVKGFGQKREMAIGQLPHSIPLPERMSQGQAWFNVRPTMPSNITKVLVVGSGLAGANTAYALAEQGVKVIVWEQDSQVANGASGNPQGMLYPKLASQDTPVNRFYLSAFLHATRHYQQLDQKKAFWGDCGLTQIPKNDQEKQRFKKLLDGKLYPESVLQASKDRNDSLYLPLSGWVAPNPLCQTLLDHPNITVQLNTHLEELVAVSEKTKRDRGERWIAKNRQDHETFSHVVVCTANDTNKIAAIPPTPAYSIRGQVANMTLPKAQQSCLQTTQSDDALKLDKVLCEFGYVSPPLNNKVHFGSTYDLNDQDQTVRLEGHERNIKILESLLNLPSHTFNPEDCEGRVSFRCAVPDYTPIIGPIQSPQVHRERYGQLSRNAKWQCNEIAEEASQLYLNIGHGSRGLVSTPISGQYLASLILGTPSPLEQKVSHILHPSRFLIRELKRSK</sequence>
<keyword evidence="14" id="KW-1185">Reference proteome</keyword>
<dbReference type="InterPro" id="IPR036188">
    <property type="entry name" value="FAD/NAD-bd_sf"/>
</dbReference>
<dbReference type="Pfam" id="PF05430">
    <property type="entry name" value="Methyltransf_30"/>
    <property type="match status" value="1"/>
</dbReference>
<dbReference type="InterPro" id="IPR006076">
    <property type="entry name" value="FAD-dep_OxRdtase"/>
</dbReference>
<dbReference type="GO" id="GO:0005737">
    <property type="term" value="C:cytoplasm"/>
    <property type="evidence" value="ECO:0007669"/>
    <property type="project" value="UniProtKB-SubCell"/>
</dbReference>
<comment type="subcellular location">
    <subcellularLocation>
        <location evidence="10">Cytoplasm</location>
    </subcellularLocation>
</comment>
<dbReference type="NCBIfam" id="NF002481">
    <property type="entry name" value="PRK01747.1-2"/>
    <property type="match status" value="1"/>
</dbReference>
<evidence type="ECO:0000256" key="5">
    <source>
        <dbReference type="ARBA" id="ARBA00022691"/>
    </source>
</evidence>
<evidence type="ECO:0000259" key="12">
    <source>
        <dbReference type="Pfam" id="PF05430"/>
    </source>
</evidence>
<dbReference type="eggNOG" id="COG4121">
    <property type="taxonomic scope" value="Bacteria"/>
</dbReference>
<evidence type="ECO:0000256" key="9">
    <source>
        <dbReference type="ARBA" id="ARBA00023268"/>
    </source>
</evidence>
<dbReference type="GO" id="GO:0016645">
    <property type="term" value="F:oxidoreductase activity, acting on the CH-NH group of donors"/>
    <property type="evidence" value="ECO:0007669"/>
    <property type="project" value="InterPro"/>
</dbReference>
<dbReference type="NCBIfam" id="NF033855">
    <property type="entry name" value="tRNA_MNMC2"/>
    <property type="match status" value="1"/>
</dbReference>
<dbReference type="EMBL" id="CP002771">
    <property type="protein sequence ID" value="AEF53906.1"/>
    <property type="molecule type" value="Genomic_DNA"/>
</dbReference>
<comment type="catalytic activity">
    <reaction evidence="10">
        <text>5-aminomethyl-2-thiouridine(34) in tRNA + S-adenosyl-L-methionine = 5-methylaminomethyl-2-thiouridine(34) in tRNA + S-adenosyl-L-homocysteine + H(+)</text>
        <dbReference type="Rhea" id="RHEA:19569"/>
        <dbReference type="Rhea" id="RHEA-COMP:10195"/>
        <dbReference type="Rhea" id="RHEA-COMP:10197"/>
        <dbReference type="ChEBI" id="CHEBI:15378"/>
        <dbReference type="ChEBI" id="CHEBI:57856"/>
        <dbReference type="ChEBI" id="CHEBI:59789"/>
        <dbReference type="ChEBI" id="CHEBI:74454"/>
        <dbReference type="ChEBI" id="CHEBI:74455"/>
        <dbReference type="EC" id="2.1.1.61"/>
    </reaction>
</comment>
<dbReference type="RefSeq" id="WP_013795382.1">
    <property type="nucleotide sequence ID" value="NC_015559.1"/>
</dbReference>
<feature type="domain" description="FAD dependent oxidoreductase" evidence="11">
    <location>
        <begin position="265"/>
        <end position="637"/>
    </location>
</feature>
<gene>
    <name evidence="10" type="primary">mnmC</name>
    <name evidence="13" type="ordered locus">Mar181_0852</name>
</gene>
<dbReference type="OrthoDB" id="9786494at2"/>
<dbReference type="NCBIfam" id="TIGR03197">
    <property type="entry name" value="MnmC_Cterm"/>
    <property type="match status" value="1"/>
</dbReference>
<dbReference type="InterPro" id="IPR017610">
    <property type="entry name" value="tRNA_S-uridine_synth_MnmC_C"/>
</dbReference>